<dbReference type="GO" id="GO:0016301">
    <property type="term" value="F:kinase activity"/>
    <property type="evidence" value="ECO:0007669"/>
    <property type="project" value="UniProtKB-KW"/>
</dbReference>
<keyword evidence="1" id="KW-0418">Kinase</keyword>
<accession>A0AA89TM33</accession>
<evidence type="ECO:0000313" key="2">
    <source>
        <dbReference type="Proteomes" id="UP000579531"/>
    </source>
</evidence>
<dbReference type="Pfam" id="PF13671">
    <property type="entry name" value="AAA_33"/>
    <property type="match status" value="1"/>
</dbReference>
<sequence>MSYAPKRVSAGLVILVGPPAVGKSTFVQHLVQTGKISQEAVASTDAIREELARSSVVSARDTSHAELVADERDRQLLKTLAAGCTALAESTNVTRRARARLVAIARQQCITVTVLRFEQSREVLFQQNAERERRDVSDAVVGDLASIMDQEADRGQLYADGAAWVHDVPGRGQGISAAEAAQLFAFNRFIRR</sequence>
<keyword evidence="2" id="KW-1185">Reference proteome</keyword>
<name>A0AA89TM33_STRCU</name>
<dbReference type="SUPFAM" id="SSF52540">
    <property type="entry name" value="P-loop containing nucleoside triphosphate hydrolases"/>
    <property type="match status" value="1"/>
</dbReference>
<keyword evidence="1" id="KW-0808">Transferase</keyword>
<evidence type="ECO:0000313" key="1">
    <source>
        <dbReference type="EMBL" id="MBB5816894.1"/>
    </source>
</evidence>
<proteinExistence type="predicted"/>
<dbReference type="InterPro" id="IPR027417">
    <property type="entry name" value="P-loop_NTPase"/>
</dbReference>
<dbReference type="Gene3D" id="3.40.50.300">
    <property type="entry name" value="P-loop containing nucleotide triphosphate hydrolases"/>
    <property type="match status" value="1"/>
</dbReference>
<protein>
    <submittedName>
        <fullName evidence="1">Kinase</fullName>
    </submittedName>
</protein>
<gene>
    <name evidence="1" type="ORF">HNR72_008016</name>
</gene>
<dbReference type="EMBL" id="JACHLX010000002">
    <property type="protein sequence ID" value="MBB5816894.1"/>
    <property type="molecule type" value="Genomic_DNA"/>
</dbReference>
<dbReference type="RefSeq" id="WP_184854662.1">
    <property type="nucleotide sequence ID" value="NZ_BAABFE010000021.1"/>
</dbReference>
<dbReference type="Proteomes" id="UP000579531">
    <property type="component" value="Unassembled WGS sequence"/>
</dbReference>
<dbReference type="AlphaFoldDB" id="A0AA89TM33"/>
<comment type="caution">
    <text evidence="1">The sequence shown here is derived from an EMBL/GenBank/DDBJ whole genome shotgun (WGS) entry which is preliminary data.</text>
</comment>
<organism evidence="1 2">
    <name type="scientific">Streptomyces collinus</name>
    <dbReference type="NCBI Taxonomy" id="42684"/>
    <lineage>
        <taxon>Bacteria</taxon>
        <taxon>Bacillati</taxon>
        <taxon>Actinomycetota</taxon>
        <taxon>Actinomycetes</taxon>
        <taxon>Kitasatosporales</taxon>
        <taxon>Streptomycetaceae</taxon>
        <taxon>Streptomyces</taxon>
    </lineage>
</organism>
<dbReference type="GeneID" id="93835837"/>
<reference evidence="1 2" key="1">
    <citation type="submission" date="2020-08" db="EMBL/GenBank/DDBJ databases">
        <title>Sequencing the genomes of 1000 actinobacteria strains.</title>
        <authorList>
            <person name="Klenk H.-P."/>
        </authorList>
    </citation>
    <scope>NUCLEOTIDE SEQUENCE [LARGE SCALE GENOMIC DNA]</scope>
    <source>
        <strain evidence="1 2">DSM 40129</strain>
    </source>
</reference>